<sequence length="466" mass="51991">MERPWLILRRVLDVVPPGLHADAEEHAVDAEAEEQHAGVEEAEEHDVAAEDAAAQAQHAAVAEAEEDAAIEAQIQLEESVVNVNTDEVASVLAHAAMDAFAPDFTITIARPPWVSSLFARLHSHPDPARPDMYPYIIATGRFCLLVHFAIAPSYGTNFDQEPDHSHLVVVRHFLRDDDGAEIDACAVHIPERPFDDFFNLPALSNIESVGLVCNQETGHFQIAEFIVTTGAPQAVVVLYTTGVWYGNMYVNPLLAWDRHRDWVPHGTVTINSTVFWFDLSWGIISCDLAQPDLLQVLNFHRLPPGRVLRAGAGALPDIHCRRCIAVSENLVRYVEIILSPHGHGAATVNMWYRDMEDNPWRWVMNYTESFEDIWDHESYDLTGLPPNPPMLVGVSPVNSNVVYFSLNQRLFGVNVPEHTVVDCEQYDPLNRPGPDDEPVTSRYLITWNLDADGVTCSKCQCTDLIA</sequence>
<dbReference type="AlphaFoldDB" id="A0A811Q6A6"/>
<evidence type="ECO:0000259" key="1">
    <source>
        <dbReference type="Pfam" id="PF07762"/>
    </source>
</evidence>
<dbReference type="PANTHER" id="PTHR33086">
    <property type="entry name" value="OS05G0468200 PROTEIN-RELATED"/>
    <property type="match status" value="1"/>
</dbReference>
<dbReference type="PANTHER" id="PTHR33086:SF58">
    <property type="entry name" value="DUF1618 DOMAIN-CONTAINING PROTEIN"/>
    <property type="match status" value="1"/>
</dbReference>
<dbReference type="OrthoDB" id="668992at2759"/>
<dbReference type="Proteomes" id="UP000604825">
    <property type="component" value="Unassembled WGS sequence"/>
</dbReference>
<feature type="domain" description="DUF1618" evidence="1">
    <location>
        <begin position="276"/>
        <end position="403"/>
    </location>
</feature>
<organism evidence="2 3">
    <name type="scientific">Miscanthus lutarioriparius</name>
    <dbReference type="NCBI Taxonomy" id="422564"/>
    <lineage>
        <taxon>Eukaryota</taxon>
        <taxon>Viridiplantae</taxon>
        <taxon>Streptophyta</taxon>
        <taxon>Embryophyta</taxon>
        <taxon>Tracheophyta</taxon>
        <taxon>Spermatophyta</taxon>
        <taxon>Magnoliopsida</taxon>
        <taxon>Liliopsida</taxon>
        <taxon>Poales</taxon>
        <taxon>Poaceae</taxon>
        <taxon>PACMAD clade</taxon>
        <taxon>Panicoideae</taxon>
        <taxon>Andropogonodae</taxon>
        <taxon>Andropogoneae</taxon>
        <taxon>Saccharinae</taxon>
        <taxon>Miscanthus</taxon>
    </lineage>
</organism>
<reference evidence="2" key="1">
    <citation type="submission" date="2020-10" db="EMBL/GenBank/DDBJ databases">
        <authorList>
            <person name="Han B."/>
            <person name="Lu T."/>
            <person name="Zhao Q."/>
            <person name="Huang X."/>
            <person name="Zhao Y."/>
        </authorList>
    </citation>
    <scope>NUCLEOTIDE SEQUENCE</scope>
</reference>
<evidence type="ECO:0000313" key="3">
    <source>
        <dbReference type="Proteomes" id="UP000604825"/>
    </source>
</evidence>
<comment type="caution">
    <text evidence="2">The sequence shown here is derived from an EMBL/GenBank/DDBJ whole genome shotgun (WGS) entry which is preliminary data.</text>
</comment>
<dbReference type="InterPro" id="IPR011676">
    <property type="entry name" value="DUF1618"/>
</dbReference>
<dbReference type="Pfam" id="PF07762">
    <property type="entry name" value="DUF1618"/>
    <property type="match status" value="1"/>
</dbReference>
<keyword evidence="3" id="KW-1185">Reference proteome</keyword>
<name>A0A811Q6A6_9POAL</name>
<dbReference type="EMBL" id="CAJGYO010000008">
    <property type="protein sequence ID" value="CAD6251574.1"/>
    <property type="molecule type" value="Genomic_DNA"/>
</dbReference>
<gene>
    <name evidence="2" type="ORF">NCGR_LOCUS35317</name>
</gene>
<protein>
    <recommendedName>
        <fullName evidence="1">DUF1618 domain-containing protein</fullName>
    </recommendedName>
</protein>
<evidence type="ECO:0000313" key="2">
    <source>
        <dbReference type="EMBL" id="CAD6251574.1"/>
    </source>
</evidence>
<accession>A0A811Q6A6</accession>
<proteinExistence type="predicted"/>